<dbReference type="PROSITE" id="PS51186">
    <property type="entry name" value="GNAT"/>
    <property type="match status" value="1"/>
</dbReference>
<keyword evidence="10 15" id="KW-0949">S-adenosyl-L-methionine</keyword>
<dbReference type="InterPro" id="IPR016009">
    <property type="entry name" value="tRNA_MeTrfase_TRMD/TRM10"/>
</dbReference>
<dbReference type="PANTHER" id="PTHR46417">
    <property type="entry name" value="TRNA (GUANINE-N(1)-)-METHYLTRANSFERASE"/>
    <property type="match status" value="1"/>
</dbReference>
<dbReference type="EMBL" id="JASXSX010000003">
    <property type="protein sequence ID" value="MDT3767924.1"/>
    <property type="molecule type" value="Genomic_DNA"/>
</dbReference>
<evidence type="ECO:0000256" key="8">
    <source>
        <dbReference type="ARBA" id="ARBA00022603"/>
    </source>
</evidence>
<evidence type="ECO:0000256" key="12">
    <source>
        <dbReference type="ARBA" id="ARBA00029736"/>
    </source>
</evidence>
<keyword evidence="18" id="KW-1185">Reference proteome</keyword>
<keyword evidence="7 15" id="KW-0963">Cytoplasm</keyword>
<dbReference type="SUPFAM" id="SSF55729">
    <property type="entry name" value="Acyl-CoA N-acyltransferases (Nat)"/>
    <property type="match status" value="1"/>
</dbReference>
<feature type="binding site" evidence="15">
    <location>
        <position position="112"/>
    </location>
    <ligand>
        <name>S-adenosyl-L-methionine</name>
        <dbReference type="ChEBI" id="CHEBI:59789"/>
    </ligand>
</feature>
<dbReference type="EC" id="2.1.1.228" evidence="5 15"/>
<dbReference type="PANTHER" id="PTHR46417:SF1">
    <property type="entry name" value="TRNA (GUANINE-N(1)-)-METHYLTRANSFERASE"/>
    <property type="match status" value="1"/>
</dbReference>
<comment type="function">
    <text evidence="1 15">Specifically methylates guanosine-37 in various tRNAs.</text>
</comment>
<dbReference type="InterPro" id="IPR002649">
    <property type="entry name" value="tRNA_m1G_MeTrfase_TrmD"/>
</dbReference>
<dbReference type="NCBIfam" id="TIGR00088">
    <property type="entry name" value="trmD"/>
    <property type="match status" value="1"/>
</dbReference>
<proteinExistence type="inferred from homology"/>
<dbReference type="Pfam" id="PF00583">
    <property type="entry name" value="Acetyltransf_1"/>
    <property type="match status" value="1"/>
</dbReference>
<comment type="caution">
    <text evidence="17">The sequence shown here is derived from an EMBL/GenBank/DDBJ whole genome shotgun (WGS) entry which is preliminary data.</text>
</comment>
<evidence type="ECO:0000256" key="5">
    <source>
        <dbReference type="ARBA" id="ARBA00012807"/>
    </source>
</evidence>
<dbReference type="GO" id="GO:0052906">
    <property type="term" value="F:tRNA (guanine(37)-N1)-methyltransferase activity"/>
    <property type="evidence" value="ECO:0007669"/>
    <property type="project" value="UniProtKB-EC"/>
</dbReference>
<dbReference type="InterPro" id="IPR023148">
    <property type="entry name" value="tRNA_m1G_MeTrfase_C_sf"/>
</dbReference>
<dbReference type="SUPFAM" id="SSF75217">
    <property type="entry name" value="alpha/beta knot"/>
    <property type="match status" value="1"/>
</dbReference>
<comment type="catalytic activity">
    <reaction evidence="14 15">
        <text>guanosine(37) in tRNA + S-adenosyl-L-methionine = N(1)-methylguanosine(37) in tRNA + S-adenosyl-L-homocysteine + H(+)</text>
        <dbReference type="Rhea" id="RHEA:36899"/>
        <dbReference type="Rhea" id="RHEA-COMP:10145"/>
        <dbReference type="Rhea" id="RHEA-COMP:10147"/>
        <dbReference type="ChEBI" id="CHEBI:15378"/>
        <dbReference type="ChEBI" id="CHEBI:57856"/>
        <dbReference type="ChEBI" id="CHEBI:59789"/>
        <dbReference type="ChEBI" id="CHEBI:73542"/>
        <dbReference type="ChEBI" id="CHEBI:74269"/>
        <dbReference type="EC" id="2.1.1.228"/>
    </reaction>
</comment>
<evidence type="ECO:0000256" key="15">
    <source>
        <dbReference type="HAMAP-Rule" id="MF_00605"/>
    </source>
</evidence>
<feature type="domain" description="N-acetyltransferase" evidence="16">
    <location>
        <begin position="261"/>
        <end position="438"/>
    </location>
</feature>
<dbReference type="InterPro" id="IPR016181">
    <property type="entry name" value="Acyl_CoA_acyltransferase"/>
</dbReference>
<evidence type="ECO:0000313" key="18">
    <source>
        <dbReference type="Proteomes" id="UP001247542"/>
    </source>
</evidence>
<evidence type="ECO:0000256" key="4">
    <source>
        <dbReference type="ARBA" id="ARBA00011738"/>
    </source>
</evidence>
<keyword evidence="9 15" id="KW-0808">Transferase</keyword>
<evidence type="ECO:0000256" key="13">
    <source>
        <dbReference type="ARBA" id="ARBA00033392"/>
    </source>
</evidence>
<dbReference type="InterPro" id="IPR029026">
    <property type="entry name" value="tRNA_m1G_MTases_N"/>
</dbReference>
<dbReference type="CDD" id="cd18080">
    <property type="entry name" value="TrmD-like"/>
    <property type="match status" value="1"/>
</dbReference>
<dbReference type="Gene3D" id="3.40.630.30">
    <property type="match status" value="1"/>
</dbReference>
<evidence type="ECO:0000256" key="6">
    <source>
        <dbReference type="ARBA" id="ARBA00014679"/>
    </source>
</evidence>
<comment type="subcellular location">
    <subcellularLocation>
        <location evidence="2 15">Cytoplasm</location>
    </subcellularLocation>
</comment>
<reference evidence="17 18" key="1">
    <citation type="submission" date="2023-06" db="EMBL/GenBank/DDBJ databases">
        <title>Draft genome sequence of Gleimia hominis type strain CCUG 57540T.</title>
        <authorList>
            <person name="Salva-Serra F."/>
            <person name="Cardew S."/>
            <person name="Jensie Markopoulos S."/>
            <person name="Ohlen M."/>
            <person name="Inganas E."/>
            <person name="Svensson-Stadler L."/>
            <person name="Moore E.R.B."/>
        </authorList>
    </citation>
    <scope>NUCLEOTIDE SEQUENCE [LARGE SCALE GENOMIC DNA]</scope>
    <source>
        <strain evidence="17 18">CCUG 57540</strain>
    </source>
</reference>
<organism evidence="17 18">
    <name type="scientific">Gleimia hominis</name>
    <dbReference type="NCBI Taxonomy" id="595468"/>
    <lineage>
        <taxon>Bacteria</taxon>
        <taxon>Bacillati</taxon>
        <taxon>Actinomycetota</taxon>
        <taxon>Actinomycetes</taxon>
        <taxon>Actinomycetales</taxon>
        <taxon>Actinomycetaceae</taxon>
        <taxon>Gleimia</taxon>
    </lineage>
</organism>
<accession>A0ABU3IC16</accession>
<evidence type="ECO:0000256" key="10">
    <source>
        <dbReference type="ARBA" id="ARBA00022691"/>
    </source>
</evidence>
<dbReference type="NCBIfam" id="NF000648">
    <property type="entry name" value="PRK00026.1"/>
    <property type="match status" value="1"/>
</dbReference>
<comment type="similarity">
    <text evidence="3 15">Belongs to the RNA methyltransferase TrmD family.</text>
</comment>
<evidence type="ECO:0000256" key="14">
    <source>
        <dbReference type="ARBA" id="ARBA00047783"/>
    </source>
</evidence>
<dbReference type="Gene3D" id="3.40.1280.10">
    <property type="match status" value="1"/>
</dbReference>
<dbReference type="GO" id="GO:0032259">
    <property type="term" value="P:methylation"/>
    <property type="evidence" value="ECO:0007669"/>
    <property type="project" value="UniProtKB-KW"/>
</dbReference>
<evidence type="ECO:0000256" key="1">
    <source>
        <dbReference type="ARBA" id="ARBA00002634"/>
    </source>
</evidence>
<keyword evidence="11 15" id="KW-0819">tRNA processing</keyword>
<dbReference type="RefSeq" id="WP_313274118.1">
    <property type="nucleotide sequence ID" value="NZ_JASXSX010000003.1"/>
</dbReference>
<evidence type="ECO:0000256" key="11">
    <source>
        <dbReference type="ARBA" id="ARBA00022694"/>
    </source>
</evidence>
<comment type="subunit">
    <text evidence="4 15">Homodimer.</text>
</comment>
<evidence type="ECO:0000256" key="3">
    <source>
        <dbReference type="ARBA" id="ARBA00007630"/>
    </source>
</evidence>
<gene>
    <name evidence="15 17" type="primary">trmD</name>
    <name evidence="17" type="ORF">QS713_07610</name>
</gene>
<evidence type="ECO:0000256" key="7">
    <source>
        <dbReference type="ARBA" id="ARBA00022490"/>
    </source>
</evidence>
<name>A0ABU3IC16_9ACTO</name>
<evidence type="ECO:0000256" key="9">
    <source>
        <dbReference type="ARBA" id="ARBA00022679"/>
    </source>
</evidence>
<feature type="binding site" evidence="15">
    <location>
        <begin position="138"/>
        <end position="143"/>
    </location>
    <ligand>
        <name>S-adenosyl-L-methionine</name>
        <dbReference type="ChEBI" id="CHEBI:59789"/>
    </ligand>
</feature>
<sequence>MQFDLISIFPSFFNVLELSLMGKAVDTNQLGIRVHDLREWTHDRHRTVDDTPYGGGAGMVMKPDVWGRAIDAVLTETDARRVLAIPTPSGVPLTQEHVRDLAGAGQIIVACGRYEGIDARVSQHYRNCTDVEVFEYSIGDFVLNGGEVAALALVEAVARLREGFMGNPESLKEESFEDNLLEYPAYTRPEKWRDHAVPEVLKSGDHGRVAQWRRQESLRKTAARRPDLLNQIPQEDLNVHDLEVLAACGWMRNAGSRFERVAFAPAQLDDAPQLAQLAAQTFPDACPPEVSAQARERHIREYLSEDAVRGWIQDPQRRVMVARWRGELVAYTMIEIVSTQALPPDVPAELWAGASLYLSKCYARQDMRGTGVMGALLETALEQAPVDAARPRILLGTHVRNRRAQKFYRRHGWRKIGKRVFLVGGVENQDVVYARALA</sequence>
<dbReference type="Pfam" id="PF01746">
    <property type="entry name" value="tRNA_m1G_MT"/>
    <property type="match status" value="1"/>
</dbReference>
<dbReference type="Gene3D" id="1.10.1270.20">
    <property type="entry name" value="tRNA(m1g37)methyltransferase, domain 2"/>
    <property type="match status" value="1"/>
</dbReference>
<protein>
    <recommendedName>
        <fullName evidence="6 15">tRNA (guanine-N(1)-)-methyltransferase</fullName>
        <ecNumber evidence="5 15">2.1.1.228</ecNumber>
    </recommendedName>
    <alternativeName>
        <fullName evidence="12 15">M1G-methyltransferase</fullName>
    </alternativeName>
    <alternativeName>
        <fullName evidence="13 15">tRNA [GM37] methyltransferase</fullName>
    </alternativeName>
</protein>
<evidence type="ECO:0000313" key="17">
    <source>
        <dbReference type="EMBL" id="MDT3767924.1"/>
    </source>
</evidence>
<dbReference type="InterPro" id="IPR029028">
    <property type="entry name" value="Alpha/beta_knot_MTases"/>
</dbReference>
<keyword evidence="8 15" id="KW-0489">Methyltransferase</keyword>
<evidence type="ECO:0000256" key="2">
    <source>
        <dbReference type="ARBA" id="ARBA00004496"/>
    </source>
</evidence>
<dbReference type="Proteomes" id="UP001247542">
    <property type="component" value="Unassembled WGS sequence"/>
</dbReference>
<dbReference type="HAMAP" id="MF_00605">
    <property type="entry name" value="TrmD"/>
    <property type="match status" value="1"/>
</dbReference>
<evidence type="ECO:0000259" key="16">
    <source>
        <dbReference type="PROSITE" id="PS51186"/>
    </source>
</evidence>
<dbReference type="InterPro" id="IPR000182">
    <property type="entry name" value="GNAT_dom"/>
</dbReference>